<protein>
    <submittedName>
        <fullName evidence="4">Acetyl esterase</fullName>
    </submittedName>
</protein>
<dbReference type="AlphaFoldDB" id="A0A3S4TEC0"/>
<accession>A0A3S4TEC0</accession>
<dbReference type="GeneID" id="85011948"/>
<reference evidence="4 5" key="1">
    <citation type="submission" date="2018-12" db="EMBL/GenBank/DDBJ databases">
        <authorList>
            <consortium name="Pathogen Informatics"/>
        </authorList>
    </citation>
    <scope>NUCLEOTIDE SEQUENCE [LARGE SCALE GENOMIC DNA]</scope>
    <source>
        <strain evidence="4 5">NCTC13071</strain>
    </source>
</reference>
<evidence type="ECO:0000259" key="3">
    <source>
        <dbReference type="Pfam" id="PF20434"/>
    </source>
</evidence>
<dbReference type="KEGG" id="poc:NCTC13071_01088"/>
<dbReference type="Proteomes" id="UP000274578">
    <property type="component" value="Chromosome 1"/>
</dbReference>
<dbReference type="Gene3D" id="3.40.50.1820">
    <property type="entry name" value="alpha/beta hydrolase"/>
    <property type="match status" value="1"/>
</dbReference>
<dbReference type="RefSeq" id="WP_025879636.1">
    <property type="nucleotide sequence ID" value="NZ_LR134384.1"/>
</dbReference>
<dbReference type="GO" id="GO:0016787">
    <property type="term" value="F:hydrolase activity"/>
    <property type="evidence" value="ECO:0007669"/>
    <property type="project" value="UniProtKB-KW"/>
</dbReference>
<feature type="signal peptide" evidence="2">
    <location>
        <begin position="1"/>
        <end position="21"/>
    </location>
</feature>
<dbReference type="SUPFAM" id="SSF53474">
    <property type="entry name" value="alpha/beta-Hydrolases"/>
    <property type="match status" value="1"/>
</dbReference>
<dbReference type="Pfam" id="PF20434">
    <property type="entry name" value="BD-FAE"/>
    <property type="match status" value="1"/>
</dbReference>
<dbReference type="InterPro" id="IPR049492">
    <property type="entry name" value="BD-FAE-like_dom"/>
</dbReference>
<evidence type="ECO:0000313" key="5">
    <source>
        <dbReference type="Proteomes" id="UP000274578"/>
    </source>
</evidence>
<sequence>MNRKRYVILFFLCLRLLFVDAQNNGVSVNIWQGTGIRKAVPLTPYLAEGNNNAAVIVCPGGSYFWHDMEAEGRTVGKWLQKNGISAFVLRYRTAGFWAYFTHFRYLFRGNRYPDALNDLQQAMKYIRAHAREYGINPNRIGAMGFSAGGHLVMSAAEQLSAAERPAFVVPVYPVVTMVDRCVHKRSRRALLGDSRKNNQQLREKLSLERHVPQDCPPVFLVNCKDDPIVKYRNSELLDSALTSRKIPHRYIQYKTGGHGFGATEHKGTAECRQWKTEFLKWLTALNMNNSDHNDP</sequence>
<organism evidence="4 5">
    <name type="scientific">Segatella oris</name>
    <dbReference type="NCBI Taxonomy" id="28135"/>
    <lineage>
        <taxon>Bacteria</taxon>
        <taxon>Pseudomonadati</taxon>
        <taxon>Bacteroidota</taxon>
        <taxon>Bacteroidia</taxon>
        <taxon>Bacteroidales</taxon>
        <taxon>Prevotellaceae</taxon>
        <taxon>Segatella</taxon>
    </lineage>
</organism>
<evidence type="ECO:0000256" key="2">
    <source>
        <dbReference type="SAM" id="SignalP"/>
    </source>
</evidence>
<dbReference type="InterPro" id="IPR029058">
    <property type="entry name" value="AB_hydrolase_fold"/>
</dbReference>
<proteinExistence type="predicted"/>
<dbReference type="PANTHER" id="PTHR48081:SF6">
    <property type="entry name" value="PEPTIDASE S9 PROLYL OLIGOPEPTIDASE CATALYTIC DOMAIN-CONTAINING PROTEIN"/>
    <property type="match status" value="1"/>
</dbReference>
<name>A0A3S4TEC0_9BACT</name>
<keyword evidence="1" id="KW-0378">Hydrolase</keyword>
<feature type="chain" id="PRO_5018532290" evidence="2">
    <location>
        <begin position="22"/>
        <end position="295"/>
    </location>
</feature>
<evidence type="ECO:0000256" key="1">
    <source>
        <dbReference type="ARBA" id="ARBA00022801"/>
    </source>
</evidence>
<dbReference type="PANTHER" id="PTHR48081">
    <property type="entry name" value="AB HYDROLASE SUPERFAMILY PROTEIN C4A8.06C"/>
    <property type="match status" value="1"/>
</dbReference>
<dbReference type="EMBL" id="LR134384">
    <property type="protein sequence ID" value="VEH15093.1"/>
    <property type="molecule type" value="Genomic_DNA"/>
</dbReference>
<gene>
    <name evidence="4" type="ORF">NCTC13071_01088</name>
</gene>
<feature type="domain" description="BD-FAE-like" evidence="3">
    <location>
        <begin position="54"/>
        <end position="241"/>
    </location>
</feature>
<evidence type="ECO:0000313" key="4">
    <source>
        <dbReference type="EMBL" id="VEH15093.1"/>
    </source>
</evidence>
<keyword evidence="2" id="KW-0732">Signal</keyword>
<dbReference type="InterPro" id="IPR050300">
    <property type="entry name" value="GDXG_lipolytic_enzyme"/>
</dbReference>